<gene>
    <name evidence="2" type="ORF">GGD71_005768</name>
</gene>
<organism evidence="2 3">
    <name type="scientific">Variovorax guangxiensis</name>
    <dbReference type="NCBI Taxonomy" id="1775474"/>
    <lineage>
        <taxon>Bacteria</taxon>
        <taxon>Pseudomonadati</taxon>
        <taxon>Pseudomonadota</taxon>
        <taxon>Betaproteobacteria</taxon>
        <taxon>Burkholderiales</taxon>
        <taxon>Comamonadaceae</taxon>
        <taxon>Variovorax</taxon>
    </lineage>
</organism>
<accession>A0A840G017</accession>
<dbReference type="Proteomes" id="UP000524450">
    <property type="component" value="Unassembled WGS sequence"/>
</dbReference>
<feature type="compositionally biased region" description="Polar residues" evidence="1">
    <location>
        <begin position="56"/>
        <end position="66"/>
    </location>
</feature>
<dbReference type="EMBL" id="JACIFZ010000009">
    <property type="protein sequence ID" value="MBB4224959.1"/>
    <property type="molecule type" value="Genomic_DNA"/>
</dbReference>
<evidence type="ECO:0000256" key="1">
    <source>
        <dbReference type="SAM" id="MobiDB-lite"/>
    </source>
</evidence>
<dbReference type="AlphaFoldDB" id="A0A840G017"/>
<reference evidence="2 3" key="1">
    <citation type="submission" date="2020-08" db="EMBL/GenBank/DDBJ databases">
        <title>Genomic Encyclopedia of Type Strains, Phase IV (KMG-V): Genome sequencing to study the core and pangenomes of soil and plant-associated prokaryotes.</title>
        <authorList>
            <person name="Whitman W."/>
        </authorList>
    </citation>
    <scope>NUCLEOTIDE SEQUENCE [LARGE SCALE GENOMIC DNA]</scope>
    <source>
        <strain evidence="2 3">34/80</strain>
    </source>
</reference>
<comment type="caution">
    <text evidence="2">The sequence shown here is derived from an EMBL/GenBank/DDBJ whole genome shotgun (WGS) entry which is preliminary data.</text>
</comment>
<feature type="region of interest" description="Disordered" evidence="1">
    <location>
        <begin position="42"/>
        <end position="66"/>
    </location>
</feature>
<sequence length="66" mass="6892">MHRRHRDTKVRIGPRLLAALLAAAVVSAVSLLFAYGIHAPKKAPGDVPARGAATLPQDNAGPSTLK</sequence>
<protein>
    <submittedName>
        <fullName evidence="2">Uncharacterized protein</fullName>
    </submittedName>
</protein>
<evidence type="ECO:0000313" key="2">
    <source>
        <dbReference type="EMBL" id="MBB4224959.1"/>
    </source>
</evidence>
<proteinExistence type="predicted"/>
<name>A0A840G017_9BURK</name>
<dbReference type="RefSeq" id="WP_184641807.1">
    <property type="nucleotide sequence ID" value="NZ_JACIFZ010000009.1"/>
</dbReference>
<evidence type="ECO:0000313" key="3">
    <source>
        <dbReference type="Proteomes" id="UP000524450"/>
    </source>
</evidence>